<organism evidence="1 2">
    <name type="scientific">Halalkalibacter nanhaiisediminis</name>
    <dbReference type="NCBI Taxonomy" id="688079"/>
    <lineage>
        <taxon>Bacteria</taxon>
        <taxon>Bacillati</taxon>
        <taxon>Bacillota</taxon>
        <taxon>Bacilli</taxon>
        <taxon>Bacillales</taxon>
        <taxon>Bacillaceae</taxon>
        <taxon>Halalkalibacter</taxon>
    </lineage>
</organism>
<proteinExistence type="predicted"/>
<sequence length="74" mass="8528">MNYDLTSYVSFTMLLEKLTKKMEATRMSEVLVVCPMCRSEQPITNLLTAQSNQNVIYTCPTCQYEKRNIPTKKG</sequence>
<reference evidence="1 2" key="1">
    <citation type="journal article" date="2015" name="Stand. Genomic Sci.">
        <title>Genomic Encyclopedia of Bacterial and Archaeal Type Strains, Phase III: the genomes of soil and plant-associated and newly described type strains.</title>
        <authorList>
            <person name="Whitman W.B."/>
            <person name="Woyke T."/>
            <person name="Klenk H.P."/>
            <person name="Zhou Y."/>
            <person name="Lilburn T.G."/>
            <person name="Beck B.J."/>
            <person name="De Vos P."/>
            <person name="Vandamme P."/>
            <person name="Eisen J.A."/>
            <person name="Garrity G."/>
            <person name="Hugenholtz P."/>
            <person name="Kyrpides N.C."/>
        </authorList>
    </citation>
    <scope>NUCLEOTIDE SEQUENCE [LARGE SCALE GENOMIC DNA]</scope>
    <source>
        <strain evidence="1 2">CGMCC 1.10116</strain>
    </source>
</reference>
<accession>A0A562Q987</accession>
<comment type="caution">
    <text evidence="1">The sequence shown here is derived from an EMBL/GenBank/DDBJ whole genome shotgun (WGS) entry which is preliminary data.</text>
</comment>
<dbReference type="AlphaFoldDB" id="A0A562Q987"/>
<name>A0A562Q987_9BACI</name>
<keyword evidence="2" id="KW-1185">Reference proteome</keyword>
<gene>
    <name evidence="1" type="ORF">IQ10_03413</name>
</gene>
<dbReference type="EMBL" id="VLKZ01000013">
    <property type="protein sequence ID" value="TWI53279.1"/>
    <property type="molecule type" value="Genomic_DNA"/>
</dbReference>
<dbReference type="Proteomes" id="UP000315711">
    <property type="component" value="Unassembled WGS sequence"/>
</dbReference>
<evidence type="ECO:0000313" key="2">
    <source>
        <dbReference type="Proteomes" id="UP000315711"/>
    </source>
</evidence>
<evidence type="ECO:0000313" key="1">
    <source>
        <dbReference type="EMBL" id="TWI53279.1"/>
    </source>
</evidence>
<protein>
    <submittedName>
        <fullName evidence="1">Uncharacterized protein</fullName>
    </submittedName>
</protein>